<reference evidence="1" key="1">
    <citation type="submission" date="2014-11" db="EMBL/GenBank/DDBJ databases">
        <authorList>
            <person name="Amaro Gonzalez C."/>
        </authorList>
    </citation>
    <scope>NUCLEOTIDE SEQUENCE</scope>
</reference>
<reference evidence="1" key="2">
    <citation type="journal article" date="2015" name="Fish Shellfish Immunol.">
        <title>Early steps in the European eel (Anguilla anguilla)-Vibrio vulnificus interaction in the gills: Role of the RtxA13 toxin.</title>
        <authorList>
            <person name="Callol A."/>
            <person name="Pajuelo D."/>
            <person name="Ebbesson L."/>
            <person name="Teles M."/>
            <person name="MacKenzie S."/>
            <person name="Amaro C."/>
        </authorList>
    </citation>
    <scope>NUCLEOTIDE SEQUENCE</scope>
</reference>
<name>A0A0E9UCW6_ANGAN</name>
<accession>A0A0E9UCW6</accession>
<sequence>MSSYIRMSMSTRVQCVKVQREES</sequence>
<dbReference type="EMBL" id="GBXM01044995">
    <property type="protein sequence ID" value="JAH63582.1"/>
    <property type="molecule type" value="Transcribed_RNA"/>
</dbReference>
<dbReference type="AlphaFoldDB" id="A0A0E9UCW6"/>
<proteinExistence type="predicted"/>
<protein>
    <submittedName>
        <fullName evidence="1">Uncharacterized protein</fullName>
    </submittedName>
</protein>
<evidence type="ECO:0000313" key="1">
    <source>
        <dbReference type="EMBL" id="JAH63582.1"/>
    </source>
</evidence>
<organism evidence="1">
    <name type="scientific">Anguilla anguilla</name>
    <name type="common">European freshwater eel</name>
    <name type="synonym">Muraena anguilla</name>
    <dbReference type="NCBI Taxonomy" id="7936"/>
    <lineage>
        <taxon>Eukaryota</taxon>
        <taxon>Metazoa</taxon>
        <taxon>Chordata</taxon>
        <taxon>Craniata</taxon>
        <taxon>Vertebrata</taxon>
        <taxon>Euteleostomi</taxon>
        <taxon>Actinopterygii</taxon>
        <taxon>Neopterygii</taxon>
        <taxon>Teleostei</taxon>
        <taxon>Anguilliformes</taxon>
        <taxon>Anguillidae</taxon>
        <taxon>Anguilla</taxon>
    </lineage>
</organism>